<reference evidence="2" key="1">
    <citation type="submission" date="2019-08" db="EMBL/GenBank/DDBJ databases">
        <authorList>
            <person name="Kucharzyk K."/>
            <person name="Murdoch R.W."/>
            <person name="Higgins S."/>
            <person name="Loffler F."/>
        </authorList>
    </citation>
    <scope>NUCLEOTIDE SEQUENCE</scope>
</reference>
<organism evidence="2">
    <name type="scientific">bioreactor metagenome</name>
    <dbReference type="NCBI Taxonomy" id="1076179"/>
    <lineage>
        <taxon>unclassified sequences</taxon>
        <taxon>metagenomes</taxon>
        <taxon>ecological metagenomes</taxon>
    </lineage>
</organism>
<accession>A0A645BNJ2</accession>
<proteinExistence type="predicted"/>
<feature type="region of interest" description="Disordered" evidence="1">
    <location>
        <begin position="79"/>
        <end position="101"/>
    </location>
</feature>
<comment type="caution">
    <text evidence="2">The sequence shown here is derived from an EMBL/GenBank/DDBJ whole genome shotgun (WGS) entry which is preliminary data.</text>
</comment>
<protein>
    <submittedName>
        <fullName evidence="2">Uncharacterized protein</fullName>
    </submittedName>
</protein>
<dbReference type="EMBL" id="VSSQ01021383">
    <property type="protein sequence ID" value="MPM66936.1"/>
    <property type="molecule type" value="Genomic_DNA"/>
</dbReference>
<evidence type="ECO:0000256" key="1">
    <source>
        <dbReference type="SAM" id="MobiDB-lite"/>
    </source>
</evidence>
<evidence type="ECO:0000313" key="2">
    <source>
        <dbReference type="EMBL" id="MPM66936.1"/>
    </source>
</evidence>
<name>A0A645BNJ2_9ZZZZ</name>
<gene>
    <name evidence="2" type="ORF">SDC9_113850</name>
</gene>
<dbReference type="AlphaFoldDB" id="A0A645BNJ2"/>
<sequence>MGTSSVQYFMAGTIAVIDLESIGCHGADDLRIYINDGNFDALFIKALLENHKSIVVAIDERMDSKPLFLGPRKILNRPGFSRRSRSSKNTAARTLPARAGW</sequence>